<feature type="domain" description="Phospholipase/carboxylesterase/thioesterase" evidence="3">
    <location>
        <begin position="27"/>
        <end position="199"/>
    </location>
</feature>
<dbReference type="GO" id="GO:0005737">
    <property type="term" value="C:cytoplasm"/>
    <property type="evidence" value="ECO:0007669"/>
    <property type="project" value="TreeGrafter"/>
</dbReference>
<accession>A0AAV9NK97</accession>
<evidence type="ECO:0000256" key="2">
    <source>
        <dbReference type="SAM" id="MobiDB-lite"/>
    </source>
</evidence>
<gene>
    <name evidence="4" type="ORF">LTR84_010927</name>
</gene>
<dbReference type="PANTHER" id="PTHR10655">
    <property type="entry name" value="LYSOPHOSPHOLIPASE-RELATED"/>
    <property type="match status" value="1"/>
</dbReference>
<dbReference type="Gene3D" id="3.40.50.1820">
    <property type="entry name" value="alpha/beta hydrolase"/>
    <property type="match status" value="1"/>
</dbReference>
<dbReference type="GO" id="GO:0008474">
    <property type="term" value="F:palmitoyl-(protein) hydrolase activity"/>
    <property type="evidence" value="ECO:0007669"/>
    <property type="project" value="TreeGrafter"/>
</dbReference>
<dbReference type="EMBL" id="JAVRRD010000005">
    <property type="protein sequence ID" value="KAK5058663.1"/>
    <property type="molecule type" value="Genomic_DNA"/>
</dbReference>
<sequence>MAPPQTSTLPKPTDFPTSLSPQIHLPPNAQPTNAIIFLPGLGDNASNFSSFARALNLPDALTITLNPPFPLPAALALPGSQWSDNLHIDSGSGSLDADSSPLNLAVKLVADDVVASTLLATFKFRPDQIHLFGFGQGGSVALAVPLHPSLAAVSSALGGVVSIGGGIPLSLSLGASAPKGKGKVRTPVLLLSGSKSPLAATASSPLMRVRGAYEFVEYHCWKKADDSMPKNRDEVLPLMQFWARRLRSRRGVPDDAVELTG</sequence>
<dbReference type="PANTHER" id="PTHR10655:SF67">
    <property type="entry name" value="PHOSPHOLIPASE_CARBOXYLESTERASE SUPERFAMILY (AFU_ORTHOLOGUE AFUA_5G09340)"/>
    <property type="match status" value="1"/>
</dbReference>
<dbReference type="GeneID" id="89979081"/>
<dbReference type="InterPro" id="IPR029058">
    <property type="entry name" value="AB_hydrolase_fold"/>
</dbReference>
<keyword evidence="5" id="KW-1185">Reference proteome</keyword>
<comment type="similarity">
    <text evidence="1">Belongs to the AB hydrolase superfamily. AB hydrolase 2 family.</text>
</comment>
<dbReference type="InterPro" id="IPR003140">
    <property type="entry name" value="PLipase/COase/thioEstase"/>
</dbReference>
<proteinExistence type="inferred from homology"/>
<dbReference type="RefSeq" id="XP_064709186.1">
    <property type="nucleotide sequence ID" value="XM_064854460.1"/>
</dbReference>
<comment type="caution">
    <text evidence="4">The sequence shown here is derived from an EMBL/GenBank/DDBJ whole genome shotgun (WGS) entry which is preliminary data.</text>
</comment>
<dbReference type="GO" id="GO:0052689">
    <property type="term" value="F:carboxylic ester hydrolase activity"/>
    <property type="evidence" value="ECO:0007669"/>
    <property type="project" value="TreeGrafter"/>
</dbReference>
<dbReference type="Proteomes" id="UP001358417">
    <property type="component" value="Unassembled WGS sequence"/>
</dbReference>
<feature type="region of interest" description="Disordered" evidence="2">
    <location>
        <begin position="1"/>
        <end position="24"/>
    </location>
</feature>
<feature type="compositionally biased region" description="Polar residues" evidence="2">
    <location>
        <begin position="1"/>
        <end position="21"/>
    </location>
</feature>
<evidence type="ECO:0000313" key="5">
    <source>
        <dbReference type="Proteomes" id="UP001358417"/>
    </source>
</evidence>
<organism evidence="4 5">
    <name type="scientific">Exophiala bonariae</name>
    <dbReference type="NCBI Taxonomy" id="1690606"/>
    <lineage>
        <taxon>Eukaryota</taxon>
        <taxon>Fungi</taxon>
        <taxon>Dikarya</taxon>
        <taxon>Ascomycota</taxon>
        <taxon>Pezizomycotina</taxon>
        <taxon>Eurotiomycetes</taxon>
        <taxon>Chaetothyriomycetidae</taxon>
        <taxon>Chaetothyriales</taxon>
        <taxon>Herpotrichiellaceae</taxon>
        <taxon>Exophiala</taxon>
    </lineage>
</organism>
<protein>
    <recommendedName>
        <fullName evidence="3">Phospholipase/carboxylesterase/thioesterase domain-containing protein</fullName>
    </recommendedName>
</protein>
<dbReference type="Pfam" id="PF02230">
    <property type="entry name" value="Abhydrolase_2"/>
    <property type="match status" value="1"/>
</dbReference>
<reference evidence="4 5" key="1">
    <citation type="submission" date="2023-08" db="EMBL/GenBank/DDBJ databases">
        <title>Black Yeasts Isolated from many extreme environments.</title>
        <authorList>
            <person name="Coleine C."/>
            <person name="Stajich J.E."/>
            <person name="Selbmann L."/>
        </authorList>
    </citation>
    <scope>NUCLEOTIDE SEQUENCE [LARGE SCALE GENOMIC DNA]</scope>
    <source>
        <strain evidence="4 5">CCFEE 5792</strain>
    </source>
</reference>
<dbReference type="InterPro" id="IPR050565">
    <property type="entry name" value="LYPA1-2/EST-like"/>
</dbReference>
<dbReference type="AlphaFoldDB" id="A0AAV9NK97"/>
<dbReference type="SUPFAM" id="SSF53474">
    <property type="entry name" value="alpha/beta-Hydrolases"/>
    <property type="match status" value="1"/>
</dbReference>
<evidence type="ECO:0000256" key="1">
    <source>
        <dbReference type="ARBA" id="ARBA00006499"/>
    </source>
</evidence>
<evidence type="ECO:0000259" key="3">
    <source>
        <dbReference type="Pfam" id="PF02230"/>
    </source>
</evidence>
<name>A0AAV9NK97_9EURO</name>
<evidence type="ECO:0000313" key="4">
    <source>
        <dbReference type="EMBL" id="KAK5058663.1"/>
    </source>
</evidence>